<dbReference type="Pfam" id="PF08818">
    <property type="entry name" value="DUF1801"/>
    <property type="match status" value="1"/>
</dbReference>
<evidence type="ECO:0000259" key="1">
    <source>
        <dbReference type="Pfam" id="PF08818"/>
    </source>
</evidence>
<evidence type="ECO:0000313" key="3">
    <source>
        <dbReference type="Proteomes" id="UP000468650"/>
    </source>
</evidence>
<dbReference type="OrthoDB" id="214150at2"/>
<dbReference type="EMBL" id="WBVO01000005">
    <property type="protein sequence ID" value="KAB2810203.1"/>
    <property type="molecule type" value="Genomic_DNA"/>
</dbReference>
<dbReference type="SUPFAM" id="SSF159888">
    <property type="entry name" value="YdhG-like"/>
    <property type="match status" value="1"/>
</dbReference>
<dbReference type="Proteomes" id="UP000468650">
    <property type="component" value="Unassembled WGS sequence"/>
</dbReference>
<dbReference type="InterPro" id="IPR014922">
    <property type="entry name" value="YdhG-like"/>
</dbReference>
<dbReference type="AlphaFoldDB" id="A0A6N6RIK6"/>
<protein>
    <recommendedName>
        <fullName evidence="1">YdhG-like domain-containing protein</fullName>
    </recommendedName>
</protein>
<gene>
    <name evidence="2" type="ORF">F8C67_08185</name>
</gene>
<comment type="caution">
    <text evidence="2">The sequence shown here is derived from an EMBL/GenBank/DDBJ whole genome shotgun (WGS) entry which is preliminary data.</text>
</comment>
<dbReference type="RefSeq" id="WP_151667347.1">
    <property type="nucleotide sequence ID" value="NZ_WBVO01000005.1"/>
</dbReference>
<proteinExistence type="predicted"/>
<keyword evidence="3" id="KW-1185">Reference proteome</keyword>
<dbReference type="Pfam" id="PF13376">
    <property type="entry name" value="OmdA"/>
    <property type="match status" value="1"/>
</dbReference>
<feature type="domain" description="YdhG-like" evidence="1">
    <location>
        <begin position="22"/>
        <end position="114"/>
    </location>
</feature>
<reference evidence="2 3" key="1">
    <citation type="submission" date="2019-09" db="EMBL/GenBank/DDBJ databases">
        <title>Genomes of family Cryomorphaceae.</title>
        <authorList>
            <person name="Bowman J.P."/>
        </authorList>
    </citation>
    <scope>NUCLEOTIDE SEQUENCE [LARGE SCALE GENOMIC DNA]</scope>
    <source>
        <strain evidence="2 3">LMG 25704</strain>
    </source>
</reference>
<organism evidence="2 3">
    <name type="scientific">Phaeocystidibacter luteus</name>
    <dbReference type="NCBI Taxonomy" id="911197"/>
    <lineage>
        <taxon>Bacteria</taxon>
        <taxon>Pseudomonadati</taxon>
        <taxon>Bacteroidota</taxon>
        <taxon>Flavobacteriia</taxon>
        <taxon>Flavobacteriales</taxon>
        <taxon>Phaeocystidibacteraceae</taxon>
        <taxon>Phaeocystidibacter</taxon>
    </lineage>
</organism>
<evidence type="ECO:0000313" key="2">
    <source>
        <dbReference type="EMBL" id="KAB2810203.1"/>
    </source>
</evidence>
<dbReference type="Gene3D" id="3.90.1150.200">
    <property type="match status" value="1"/>
</dbReference>
<accession>A0A6N6RIK6</accession>
<sequence length="199" mass="22502">MASAEEKVTAYIEKKGDGWKGSTLKELRSILVSCDLEEGVKWGAPTYMNNGNVASIAAFKNHVALWFYQGVFLKDPSQVLMSANESTDALRQWRFVEGDELDRDLIKAYIEEAIENSLAGKKTKPKKQTKQDAIPEVFANALSNSPRAKENFEAMSFGKRNEFIQHIDSAAKEETKVRRVAKVMELLEANLDLNHKYRK</sequence>
<name>A0A6N6RIK6_9FLAO</name>